<dbReference type="AlphaFoldDB" id="A0A7W6FRF3"/>
<proteinExistence type="predicted"/>
<comment type="caution">
    <text evidence="1">The sequence shown here is derived from an EMBL/GenBank/DDBJ whole genome shotgun (WGS) entry which is preliminary data.</text>
</comment>
<protein>
    <submittedName>
        <fullName evidence="1">Uncharacterized protein</fullName>
    </submittedName>
</protein>
<reference evidence="1 2" key="1">
    <citation type="submission" date="2020-08" db="EMBL/GenBank/DDBJ databases">
        <title>Genomic Encyclopedia of Type Strains, Phase IV (KMG-IV): sequencing the most valuable type-strain genomes for metagenomic binning, comparative biology and taxonomic classification.</title>
        <authorList>
            <person name="Goeker M."/>
        </authorList>
    </citation>
    <scope>NUCLEOTIDE SEQUENCE [LARGE SCALE GENOMIC DNA]</scope>
    <source>
        <strain evidence="1 2">DSM 26189</strain>
    </source>
</reference>
<dbReference type="RefSeq" id="WP_188072493.1">
    <property type="nucleotide sequence ID" value="NZ_BSPS01000084.1"/>
</dbReference>
<evidence type="ECO:0000313" key="1">
    <source>
        <dbReference type="EMBL" id="MBB3926984.1"/>
    </source>
</evidence>
<dbReference type="EMBL" id="JACIDT010000009">
    <property type="protein sequence ID" value="MBB3926984.1"/>
    <property type="molecule type" value="Genomic_DNA"/>
</dbReference>
<accession>A0A7W6FRF3</accession>
<dbReference type="Proteomes" id="UP000571950">
    <property type="component" value="Unassembled WGS sequence"/>
</dbReference>
<organism evidence="1 2">
    <name type="scientific">Sphingobium jiangsuense</name>
    <dbReference type="NCBI Taxonomy" id="870476"/>
    <lineage>
        <taxon>Bacteria</taxon>
        <taxon>Pseudomonadati</taxon>
        <taxon>Pseudomonadota</taxon>
        <taxon>Alphaproteobacteria</taxon>
        <taxon>Sphingomonadales</taxon>
        <taxon>Sphingomonadaceae</taxon>
        <taxon>Sphingobium</taxon>
    </lineage>
</organism>
<evidence type="ECO:0000313" key="2">
    <source>
        <dbReference type="Proteomes" id="UP000571950"/>
    </source>
</evidence>
<sequence>MDRLYDAIARRMPGTIWATGCKSSYMDRNGQIALWPWSYEQFQEQLREPDMEDFHPFLVPHY</sequence>
<name>A0A7W6FRF3_9SPHN</name>
<gene>
    <name evidence="1" type="ORF">GGR43_002707</name>
</gene>
<keyword evidence="2" id="KW-1185">Reference proteome</keyword>